<reference evidence="1" key="1">
    <citation type="journal article" date="2020" name="Stud. Mycol.">
        <title>101 Dothideomycetes genomes: a test case for predicting lifestyles and emergence of pathogens.</title>
        <authorList>
            <person name="Haridas S."/>
            <person name="Albert R."/>
            <person name="Binder M."/>
            <person name="Bloem J."/>
            <person name="Labutti K."/>
            <person name="Salamov A."/>
            <person name="Andreopoulos B."/>
            <person name="Baker S."/>
            <person name="Barry K."/>
            <person name="Bills G."/>
            <person name="Bluhm B."/>
            <person name="Cannon C."/>
            <person name="Castanera R."/>
            <person name="Culley D."/>
            <person name="Daum C."/>
            <person name="Ezra D."/>
            <person name="Gonzalez J."/>
            <person name="Henrissat B."/>
            <person name="Kuo A."/>
            <person name="Liang C."/>
            <person name="Lipzen A."/>
            <person name="Lutzoni F."/>
            <person name="Magnuson J."/>
            <person name="Mondo S."/>
            <person name="Nolan M."/>
            <person name="Ohm R."/>
            <person name="Pangilinan J."/>
            <person name="Park H.-J."/>
            <person name="Ramirez L."/>
            <person name="Alfaro M."/>
            <person name="Sun H."/>
            <person name="Tritt A."/>
            <person name="Yoshinaga Y."/>
            <person name="Zwiers L.-H."/>
            <person name="Turgeon B."/>
            <person name="Goodwin S."/>
            <person name="Spatafora J."/>
            <person name="Crous P."/>
            <person name="Grigoriev I."/>
        </authorList>
    </citation>
    <scope>NUCLEOTIDE SEQUENCE</scope>
    <source>
        <strain evidence="1">CBS 130266</strain>
    </source>
</reference>
<dbReference type="NCBIfam" id="TIGR04312">
    <property type="entry name" value="choice_anch_B"/>
    <property type="match status" value="1"/>
</dbReference>
<dbReference type="InterPro" id="IPR027589">
    <property type="entry name" value="Choice_anch_B"/>
</dbReference>
<name>A0A9P4NRD3_9PEZI</name>
<sequence>MMERIMKDKFATWDEQHALGRYASALYPSIDKKVPCVNGVVNADPDVANYAFRCNNIDLYNFKSHADLGSTKGQGSSSWGWTSPDGREFVAIGQSDGAAFAEITKEGKLVYLGRLPQYSVPAIWREIRGFNNFMVIGSEAKGHNIQIFDMTKLLSIDPESPKTFNNRNDLTGLFKGLPVGRTHNVVTNPESGWAYAVGAEPRNSTCRSGLIFIDMKDPTNPTSPGCAAQGGYVHDAQCILYKGPDTKYVGREICYGYNENAITIYDVTDKTAPTIISRTSYEGVAYAHQGWVLDPSNQEYLIMDDEYDEVLRRGLAKDGKPVTYIWNIKSLAKPILTGHYKGSVMSVDHNQYIYNGFSYQSNYASGFRVLDVSSIPSDPTGKSVKEVGFFDVYPEDDKSGGGGKTSFVGSWSSYANFKSGFIYVNTIERGGFVVRVNDKSKRAVM</sequence>
<dbReference type="GO" id="GO:0005576">
    <property type="term" value="C:extracellular region"/>
    <property type="evidence" value="ECO:0007669"/>
    <property type="project" value="TreeGrafter"/>
</dbReference>
<proteinExistence type="predicted"/>
<keyword evidence="2" id="KW-1185">Reference proteome</keyword>
<evidence type="ECO:0000313" key="2">
    <source>
        <dbReference type="Proteomes" id="UP000800235"/>
    </source>
</evidence>
<gene>
    <name evidence="1" type="ORF">EJ08DRAFT_634579</name>
</gene>
<dbReference type="PANTHER" id="PTHR38787:SF3">
    <property type="entry name" value="REGULATORY P DOMAIN-CONTAINING PROTEIN"/>
    <property type="match status" value="1"/>
</dbReference>
<dbReference type="Proteomes" id="UP000800235">
    <property type="component" value="Unassembled WGS sequence"/>
</dbReference>
<protein>
    <submittedName>
        <fullName evidence="1">Uncharacterized protein</fullName>
    </submittedName>
</protein>
<dbReference type="EMBL" id="MU007042">
    <property type="protein sequence ID" value="KAF2430063.1"/>
    <property type="molecule type" value="Genomic_DNA"/>
</dbReference>
<accession>A0A9P4NRD3</accession>
<evidence type="ECO:0000313" key="1">
    <source>
        <dbReference type="EMBL" id="KAF2430063.1"/>
    </source>
</evidence>
<dbReference type="AlphaFoldDB" id="A0A9P4NRD3"/>
<dbReference type="OrthoDB" id="2099887at2759"/>
<organism evidence="1 2">
    <name type="scientific">Tothia fuscella</name>
    <dbReference type="NCBI Taxonomy" id="1048955"/>
    <lineage>
        <taxon>Eukaryota</taxon>
        <taxon>Fungi</taxon>
        <taxon>Dikarya</taxon>
        <taxon>Ascomycota</taxon>
        <taxon>Pezizomycotina</taxon>
        <taxon>Dothideomycetes</taxon>
        <taxon>Pleosporomycetidae</taxon>
        <taxon>Venturiales</taxon>
        <taxon>Cylindrosympodiaceae</taxon>
        <taxon>Tothia</taxon>
    </lineage>
</organism>
<dbReference type="PANTHER" id="PTHR38787">
    <property type="entry name" value="REGULATORY P DOMAIN-CONTAINING PROTEIN"/>
    <property type="match status" value="1"/>
</dbReference>
<comment type="caution">
    <text evidence="1">The sequence shown here is derived from an EMBL/GenBank/DDBJ whole genome shotgun (WGS) entry which is preliminary data.</text>
</comment>